<reference evidence="1" key="1">
    <citation type="submission" date="2014-09" db="EMBL/GenBank/DDBJ databases">
        <authorList>
            <person name="Magalhaes I.L.F."/>
            <person name="Oliveira U."/>
            <person name="Santos F.R."/>
            <person name="Vidigal T.H.D.A."/>
            <person name="Brescovit A.D."/>
            <person name="Santos A.J."/>
        </authorList>
    </citation>
    <scope>NUCLEOTIDE SEQUENCE</scope>
    <source>
        <tissue evidence="1">Shoot tissue taken approximately 20 cm above the soil surface</tissue>
    </source>
</reference>
<accession>A0A0A9EKM8</accession>
<evidence type="ECO:0000313" key="1">
    <source>
        <dbReference type="EMBL" id="JAD99553.1"/>
    </source>
</evidence>
<name>A0A0A9EKM8_ARUDO</name>
<sequence length="130" mass="13947">MLVDAGFGSCRAAPFASRRVGVMISTSAVAMRGEMGGQVAQEELEDELDALLSAGACGQLRLPVDVDEREREREISMFRSGPPPPTIKCSPNAINRLLRAGSVGCRDSNYLVPVRGFCGQVALFHISLHT</sequence>
<organism evidence="1">
    <name type="scientific">Arundo donax</name>
    <name type="common">Giant reed</name>
    <name type="synonym">Donax arundinaceus</name>
    <dbReference type="NCBI Taxonomy" id="35708"/>
    <lineage>
        <taxon>Eukaryota</taxon>
        <taxon>Viridiplantae</taxon>
        <taxon>Streptophyta</taxon>
        <taxon>Embryophyta</taxon>
        <taxon>Tracheophyta</taxon>
        <taxon>Spermatophyta</taxon>
        <taxon>Magnoliopsida</taxon>
        <taxon>Liliopsida</taxon>
        <taxon>Poales</taxon>
        <taxon>Poaceae</taxon>
        <taxon>PACMAD clade</taxon>
        <taxon>Arundinoideae</taxon>
        <taxon>Arundineae</taxon>
        <taxon>Arundo</taxon>
    </lineage>
</organism>
<dbReference type="AlphaFoldDB" id="A0A0A9EKM8"/>
<protein>
    <submittedName>
        <fullName evidence="1">Uncharacterized protein</fullName>
    </submittedName>
</protein>
<proteinExistence type="predicted"/>
<reference evidence="1" key="2">
    <citation type="journal article" date="2015" name="Data Brief">
        <title>Shoot transcriptome of the giant reed, Arundo donax.</title>
        <authorList>
            <person name="Barrero R.A."/>
            <person name="Guerrero F.D."/>
            <person name="Moolhuijzen P."/>
            <person name="Goolsby J.A."/>
            <person name="Tidwell J."/>
            <person name="Bellgard S.E."/>
            <person name="Bellgard M.I."/>
        </authorList>
    </citation>
    <scope>NUCLEOTIDE SEQUENCE</scope>
    <source>
        <tissue evidence="1">Shoot tissue taken approximately 20 cm above the soil surface</tissue>
    </source>
</reference>
<dbReference type="EMBL" id="GBRH01198342">
    <property type="protein sequence ID" value="JAD99553.1"/>
    <property type="molecule type" value="Transcribed_RNA"/>
</dbReference>